<evidence type="ECO:0000256" key="1">
    <source>
        <dbReference type="ARBA" id="ARBA00004651"/>
    </source>
</evidence>
<dbReference type="EMBL" id="CP064789">
    <property type="protein sequence ID" value="QSG13199.1"/>
    <property type="molecule type" value="Genomic_DNA"/>
</dbReference>
<keyword evidence="6 7" id="KW-0472">Membrane</keyword>
<organism evidence="9 10">
    <name type="scientific">Halapricum desulfuricans</name>
    <dbReference type="NCBI Taxonomy" id="2841257"/>
    <lineage>
        <taxon>Archaea</taxon>
        <taxon>Methanobacteriati</taxon>
        <taxon>Methanobacteriota</taxon>
        <taxon>Stenosarchaea group</taxon>
        <taxon>Halobacteria</taxon>
        <taxon>Halobacteriales</taxon>
        <taxon>Haloarculaceae</taxon>
        <taxon>Halapricum</taxon>
    </lineage>
</organism>
<feature type="transmembrane region" description="Helical" evidence="7">
    <location>
        <begin position="99"/>
        <end position="118"/>
    </location>
</feature>
<dbReference type="Proteomes" id="UP000663305">
    <property type="component" value="Chromosome"/>
</dbReference>
<evidence type="ECO:0000313" key="10">
    <source>
        <dbReference type="Proteomes" id="UP000663305"/>
    </source>
</evidence>
<dbReference type="SUPFAM" id="SSF161098">
    <property type="entry name" value="MetI-like"/>
    <property type="match status" value="1"/>
</dbReference>
<comment type="similarity">
    <text evidence="7">Belongs to the binding-protein-dependent transport system permease family.</text>
</comment>
<evidence type="ECO:0000256" key="5">
    <source>
        <dbReference type="ARBA" id="ARBA00022989"/>
    </source>
</evidence>
<accession>A0A897NQU8</accession>
<dbReference type="AlphaFoldDB" id="A0A897NQU8"/>
<evidence type="ECO:0000256" key="6">
    <source>
        <dbReference type="ARBA" id="ARBA00023136"/>
    </source>
</evidence>
<dbReference type="Gene3D" id="1.10.3720.10">
    <property type="entry name" value="MetI-like"/>
    <property type="match status" value="1"/>
</dbReference>
<proteinExistence type="inferred from homology"/>
<dbReference type="GO" id="GO:0055085">
    <property type="term" value="P:transmembrane transport"/>
    <property type="evidence" value="ECO:0007669"/>
    <property type="project" value="InterPro"/>
</dbReference>
<reference evidence="9" key="1">
    <citation type="submission" date="2020-11" db="EMBL/GenBank/DDBJ databases">
        <title>Carbohydrate-dependent, anaerobic sulfur respiration: A novel catabolism in halophilic archaea.</title>
        <authorList>
            <person name="Sorokin D.Y."/>
            <person name="Messina E."/>
            <person name="Smedile F."/>
            <person name="La Cono V."/>
            <person name="Hallsworth J.E."/>
            <person name="Yakimov M.M."/>
        </authorList>
    </citation>
    <scope>NUCLEOTIDE SEQUENCE</scope>
    <source>
        <strain evidence="9">HSR-Bgl</strain>
    </source>
</reference>
<feature type="domain" description="ABC transmembrane type-1" evidence="8">
    <location>
        <begin position="93"/>
        <end position="303"/>
    </location>
</feature>
<feature type="transmembrane region" description="Helical" evidence="7">
    <location>
        <begin position="31"/>
        <end position="54"/>
    </location>
</feature>
<dbReference type="InterPro" id="IPR000515">
    <property type="entry name" value="MetI-like"/>
</dbReference>
<keyword evidence="5 7" id="KW-1133">Transmembrane helix</keyword>
<feature type="transmembrane region" description="Helical" evidence="7">
    <location>
        <begin position="176"/>
        <end position="200"/>
    </location>
</feature>
<keyword evidence="2 7" id="KW-0813">Transport</keyword>
<keyword evidence="4 7" id="KW-0812">Transmembrane</keyword>
<evidence type="ECO:0000256" key="2">
    <source>
        <dbReference type="ARBA" id="ARBA00022448"/>
    </source>
</evidence>
<feature type="transmembrane region" description="Helical" evidence="7">
    <location>
        <begin position="130"/>
        <end position="150"/>
    </location>
</feature>
<dbReference type="PROSITE" id="PS50928">
    <property type="entry name" value="ABC_TM1"/>
    <property type="match status" value="1"/>
</dbReference>
<evidence type="ECO:0000313" key="9">
    <source>
        <dbReference type="EMBL" id="QSG13199.1"/>
    </source>
</evidence>
<dbReference type="CDD" id="cd06261">
    <property type="entry name" value="TM_PBP2"/>
    <property type="match status" value="1"/>
</dbReference>
<evidence type="ECO:0000256" key="7">
    <source>
        <dbReference type="RuleBase" id="RU363032"/>
    </source>
</evidence>
<dbReference type="PANTHER" id="PTHR30193">
    <property type="entry name" value="ABC TRANSPORTER PERMEASE PROTEIN"/>
    <property type="match status" value="1"/>
</dbReference>
<evidence type="ECO:0000259" key="8">
    <source>
        <dbReference type="PROSITE" id="PS50928"/>
    </source>
</evidence>
<keyword evidence="3" id="KW-1003">Cell membrane</keyword>
<feature type="transmembrane region" description="Helical" evidence="7">
    <location>
        <begin position="234"/>
        <end position="255"/>
    </location>
</feature>
<gene>
    <name evidence="9" type="primary">ugpA4</name>
    <name evidence="9" type="ORF">HSBGL_2805</name>
</gene>
<evidence type="ECO:0000256" key="3">
    <source>
        <dbReference type="ARBA" id="ARBA00022475"/>
    </source>
</evidence>
<protein>
    <submittedName>
        <fullName evidence="9">ABC-type sugar transport system, permease component</fullName>
    </submittedName>
</protein>
<feature type="transmembrane region" description="Helical" evidence="7">
    <location>
        <begin position="282"/>
        <end position="306"/>
    </location>
</feature>
<comment type="subcellular location">
    <subcellularLocation>
        <location evidence="1 7">Cell membrane</location>
        <topology evidence="1 7">Multi-pass membrane protein</topology>
    </subcellularLocation>
</comment>
<dbReference type="GO" id="GO:0005886">
    <property type="term" value="C:plasma membrane"/>
    <property type="evidence" value="ECO:0007669"/>
    <property type="project" value="UniProtKB-SubCell"/>
</dbReference>
<evidence type="ECO:0000256" key="4">
    <source>
        <dbReference type="ARBA" id="ARBA00022692"/>
    </source>
</evidence>
<dbReference type="InterPro" id="IPR051393">
    <property type="entry name" value="ABC_transporter_permease"/>
</dbReference>
<dbReference type="Pfam" id="PF00528">
    <property type="entry name" value="BPD_transp_1"/>
    <property type="match status" value="1"/>
</dbReference>
<dbReference type="PANTHER" id="PTHR30193:SF41">
    <property type="entry name" value="DIACETYLCHITOBIOSE UPTAKE SYSTEM PERMEASE PROTEIN NGCF"/>
    <property type="match status" value="1"/>
</dbReference>
<sequence length="312" mass="34745">MPGSIMETTDNVRGRVTAAVNSTLDRDTREIVAGILFALPYLALWTVFLLYPLLKGLYMSLFNWNYLFPSESEFIGLGNYARLLQDDAFWNALSNTTEFVVLTVPLILLFSMIIALGLNKQLKGSRLLRFVYFSPYVLTVSVVGIIWMQMFSQTGALSHYLGGWLLEGSPLNSKLLAMPSLVIATVWWQTGFYFAILLAARQSVPERLYEAAKLDGAGPFQMFKDITLPHMRNAILFVLVASTVFQFQVFGQPFVMTDGGPVGSTETLVLYLYRLGFETRQLGFGAAVGYTLLVILIGVSVLNYYVVGGNDE</sequence>
<dbReference type="InterPro" id="IPR035906">
    <property type="entry name" value="MetI-like_sf"/>
</dbReference>
<keyword evidence="9" id="KW-0762">Sugar transport</keyword>
<name>A0A897NQU8_9EURY</name>